<dbReference type="EMBL" id="CP120733">
    <property type="protein sequence ID" value="WFD09558.1"/>
    <property type="molecule type" value="Genomic_DNA"/>
</dbReference>
<protein>
    <submittedName>
        <fullName evidence="1">DUF503 domain-containing protein</fullName>
    </submittedName>
</protein>
<dbReference type="RefSeq" id="WP_277731488.1">
    <property type="nucleotide sequence ID" value="NZ_CP120733.1"/>
</dbReference>
<proteinExistence type="predicted"/>
<dbReference type="PANTHER" id="PTHR36441:SF1">
    <property type="entry name" value="DUF503 DOMAIN-CONTAINING PROTEIN"/>
    <property type="match status" value="1"/>
</dbReference>
<dbReference type="SUPFAM" id="SSF103007">
    <property type="entry name" value="Hypothetical protein TT1725"/>
    <property type="match status" value="1"/>
</dbReference>
<dbReference type="PANTHER" id="PTHR36441">
    <property type="entry name" value="HYPOTHETICAL CYTOSOLIC PROTEIN"/>
    <property type="match status" value="1"/>
</dbReference>
<dbReference type="Proteomes" id="UP001222800">
    <property type="component" value="Chromosome"/>
</dbReference>
<reference evidence="1 2" key="1">
    <citation type="submission" date="2023-03" db="EMBL/GenBank/DDBJ databases">
        <title>Complete genome sequence of Tepidibacter sp. SWIR-1, isolated from a deep-sea hydrothermal vent.</title>
        <authorList>
            <person name="Li X."/>
        </authorList>
    </citation>
    <scope>NUCLEOTIDE SEQUENCE [LARGE SCALE GENOMIC DNA]</scope>
    <source>
        <strain evidence="1 2">SWIR-1</strain>
    </source>
</reference>
<gene>
    <name evidence="1" type="ORF">P4S50_14360</name>
</gene>
<dbReference type="InterPro" id="IPR007546">
    <property type="entry name" value="DUF503"/>
</dbReference>
<sequence length="93" mass="10638">MVVGACEIECIIFECNSLKEKRHVIKSIIQRLQSRFNISIAEVGENDKWQRSIIGVSMVSNSNKHIDSIISSVINFIDNDERVEIININTDIY</sequence>
<dbReference type="Gene3D" id="3.30.70.1120">
    <property type="entry name" value="TT1725-like"/>
    <property type="match status" value="1"/>
</dbReference>
<accession>A0ABY8E9I1</accession>
<name>A0ABY8E9I1_9FIRM</name>
<evidence type="ECO:0000313" key="1">
    <source>
        <dbReference type="EMBL" id="WFD09558.1"/>
    </source>
</evidence>
<evidence type="ECO:0000313" key="2">
    <source>
        <dbReference type="Proteomes" id="UP001222800"/>
    </source>
</evidence>
<dbReference type="InterPro" id="IPR036746">
    <property type="entry name" value="TT1725-like_sf"/>
</dbReference>
<dbReference type="Pfam" id="PF04456">
    <property type="entry name" value="DUF503"/>
    <property type="match status" value="1"/>
</dbReference>
<organism evidence="1 2">
    <name type="scientific">Tepidibacter hydrothermalis</name>
    <dbReference type="NCBI Taxonomy" id="3036126"/>
    <lineage>
        <taxon>Bacteria</taxon>
        <taxon>Bacillati</taxon>
        <taxon>Bacillota</taxon>
        <taxon>Clostridia</taxon>
        <taxon>Peptostreptococcales</taxon>
        <taxon>Peptostreptococcaceae</taxon>
        <taxon>Tepidibacter</taxon>
    </lineage>
</organism>
<keyword evidence="2" id="KW-1185">Reference proteome</keyword>